<dbReference type="EC" id="2.7.12.2" evidence="6"/>
<dbReference type="PANTHER" id="PTHR48013:SF18">
    <property type="entry name" value="KINASE, PUTATIVE-RELATED"/>
    <property type="match status" value="1"/>
</dbReference>
<keyword evidence="4" id="KW-0067">ATP-binding</keyword>
<evidence type="ECO:0000256" key="2">
    <source>
        <dbReference type="ARBA" id="ARBA00022741"/>
    </source>
</evidence>
<evidence type="ECO:0000256" key="1">
    <source>
        <dbReference type="ARBA" id="ARBA00022679"/>
    </source>
</evidence>
<keyword evidence="8" id="KW-0723">Serine/threonine-protein kinase</keyword>
<evidence type="ECO:0000313" key="9">
    <source>
        <dbReference type="Proteomes" id="UP000054560"/>
    </source>
</evidence>
<dbReference type="STRING" id="667725.A0A0L0FQK3"/>
<dbReference type="RefSeq" id="XP_014152190.1">
    <property type="nucleotide sequence ID" value="XM_014296715.1"/>
</dbReference>
<dbReference type="PANTHER" id="PTHR48013">
    <property type="entry name" value="DUAL SPECIFICITY MITOGEN-ACTIVATED PROTEIN KINASE KINASE 5-RELATED"/>
    <property type="match status" value="1"/>
</dbReference>
<dbReference type="PROSITE" id="PS50011">
    <property type="entry name" value="PROTEIN_KINASE_DOM"/>
    <property type="match status" value="1"/>
</dbReference>
<dbReference type="Proteomes" id="UP000054560">
    <property type="component" value="Unassembled WGS sequence"/>
</dbReference>
<proteinExistence type="inferred from homology"/>
<dbReference type="eggNOG" id="KOG0984">
    <property type="taxonomic scope" value="Eukaryota"/>
</dbReference>
<dbReference type="OrthoDB" id="339325at2759"/>
<gene>
    <name evidence="8" type="ORF">SARC_09274</name>
</gene>
<evidence type="ECO:0000256" key="5">
    <source>
        <dbReference type="ARBA" id="ARBA00038035"/>
    </source>
</evidence>
<dbReference type="InterPro" id="IPR011009">
    <property type="entry name" value="Kinase-like_dom_sf"/>
</dbReference>
<evidence type="ECO:0000256" key="3">
    <source>
        <dbReference type="ARBA" id="ARBA00022777"/>
    </source>
</evidence>
<evidence type="ECO:0000313" key="8">
    <source>
        <dbReference type="EMBL" id="KNC78288.1"/>
    </source>
</evidence>
<evidence type="ECO:0000256" key="6">
    <source>
        <dbReference type="ARBA" id="ARBA00038999"/>
    </source>
</evidence>
<dbReference type="AlphaFoldDB" id="A0A0L0FQK3"/>
<keyword evidence="1" id="KW-0808">Transferase</keyword>
<dbReference type="Pfam" id="PF00069">
    <property type="entry name" value="Pkinase"/>
    <property type="match status" value="1"/>
</dbReference>
<dbReference type="GO" id="GO:0004708">
    <property type="term" value="F:MAP kinase kinase activity"/>
    <property type="evidence" value="ECO:0007669"/>
    <property type="project" value="UniProtKB-EC"/>
</dbReference>
<dbReference type="EMBL" id="KQ242520">
    <property type="protein sequence ID" value="KNC78288.1"/>
    <property type="molecule type" value="Genomic_DNA"/>
</dbReference>
<feature type="non-terminal residue" evidence="8">
    <location>
        <position position="185"/>
    </location>
</feature>
<dbReference type="PROSITE" id="PS00108">
    <property type="entry name" value="PROTEIN_KINASE_ST"/>
    <property type="match status" value="1"/>
</dbReference>
<dbReference type="InterPro" id="IPR008271">
    <property type="entry name" value="Ser/Thr_kinase_AS"/>
</dbReference>
<keyword evidence="9" id="KW-1185">Reference proteome</keyword>
<dbReference type="GO" id="GO:0005524">
    <property type="term" value="F:ATP binding"/>
    <property type="evidence" value="ECO:0007669"/>
    <property type="project" value="UniProtKB-KW"/>
</dbReference>
<feature type="domain" description="Protein kinase" evidence="7">
    <location>
        <begin position="1"/>
        <end position="185"/>
    </location>
</feature>
<sequence>MEYCPWSLESLRLVRAPEGATRNRLAAPTVVNAVYQVLHGLDYLKHFGREEARARDAMGNSDQQLNSTLTIAHCDIKSDNLMINFEGLVKICDFGLGVLLEDNKHITDNMERGSEAYMAPEVAETKEYWEACDVYSLGVSAYEMLTGRLPKGRTKFGFWKKTKEMILKVTDDNSILTNQLLVLLK</sequence>
<keyword evidence="3 8" id="KW-0418">Kinase</keyword>
<dbReference type="InterPro" id="IPR000719">
    <property type="entry name" value="Prot_kinase_dom"/>
</dbReference>
<evidence type="ECO:0000256" key="4">
    <source>
        <dbReference type="ARBA" id="ARBA00022840"/>
    </source>
</evidence>
<dbReference type="Gene3D" id="1.10.510.10">
    <property type="entry name" value="Transferase(Phosphotransferase) domain 1"/>
    <property type="match status" value="1"/>
</dbReference>
<dbReference type="GO" id="GO:0004674">
    <property type="term" value="F:protein serine/threonine kinase activity"/>
    <property type="evidence" value="ECO:0007669"/>
    <property type="project" value="UniProtKB-KW"/>
</dbReference>
<dbReference type="SUPFAM" id="SSF56112">
    <property type="entry name" value="Protein kinase-like (PK-like)"/>
    <property type="match status" value="1"/>
</dbReference>
<evidence type="ECO:0000259" key="7">
    <source>
        <dbReference type="PROSITE" id="PS50011"/>
    </source>
</evidence>
<name>A0A0L0FQK3_9EUKA</name>
<organism evidence="8 9">
    <name type="scientific">Sphaeroforma arctica JP610</name>
    <dbReference type="NCBI Taxonomy" id="667725"/>
    <lineage>
        <taxon>Eukaryota</taxon>
        <taxon>Ichthyosporea</taxon>
        <taxon>Ichthyophonida</taxon>
        <taxon>Sphaeroforma</taxon>
    </lineage>
</organism>
<accession>A0A0L0FQK3</accession>
<keyword evidence="2" id="KW-0547">Nucleotide-binding</keyword>
<dbReference type="SMART" id="SM00220">
    <property type="entry name" value="S_TKc"/>
    <property type="match status" value="1"/>
</dbReference>
<dbReference type="GeneID" id="25909778"/>
<reference evidence="8 9" key="1">
    <citation type="submission" date="2011-02" db="EMBL/GenBank/DDBJ databases">
        <title>The Genome Sequence of Sphaeroforma arctica JP610.</title>
        <authorList>
            <consortium name="The Broad Institute Genome Sequencing Platform"/>
            <person name="Russ C."/>
            <person name="Cuomo C."/>
            <person name="Young S.K."/>
            <person name="Zeng Q."/>
            <person name="Gargeya S."/>
            <person name="Alvarado L."/>
            <person name="Berlin A."/>
            <person name="Chapman S.B."/>
            <person name="Chen Z."/>
            <person name="Freedman E."/>
            <person name="Gellesch M."/>
            <person name="Goldberg J."/>
            <person name="Griggs A."/>
            <person name="Gujja S."/>
            <person name="Heilman E."/>
            <person name="Heiman D."/>
            <person name="Howarth C."/>
            <person name="Mehta T."/>
            <person name="Neiman D."/>
            <person name="Pearson M."/>
            <person name="Roberts A."/>
            <person name="Saif S."/>
            <person name="Shea T."/>
            <person name="Shenoy N."/>
            <person name="Sisk P."/>
            <person name="Stolte C."/>
            <person name="Sykes S."/>
            <person name="White J."/>
            <person name="Yandava C."/>
            <person name="Burger G."/>
            <person name="Gray M.W."/>
            <person name="Holland P.W.H."/>
            <person name="King N."/>
            <person name="Lang F.B.F."/>
            <person name="Roger A.J."/>
            <person name="Ruiz-Trillo I."/>
            <person name="Haas B."/>
            <person name="Nusbaum C."/>
            <person name="Birren B."/>
        </authorList>
    </citation>
    <scope>NUCLEOTIDE SEQUENCE [LARGE SCALE GENOMIC DNA]</scope>
    <source>
        <strain evidence="8 9">JP610</strain>
    </source>
</reference>
<protein>
    <recommendedName>
        <fullName evidence="6">mitogen-activated protein kinase kinase</fullName>
        <ecNumber evidence="6">2.7.12.2</ecNumber>
    </recommendedName>
</protein>
<comment type="similarity">
    <text evidence="5">Belongs to the protein kinase superfamily. STE Ser/Thr protein kinase family. MAP kinase kinase subfamily.</text>
</comment>